<evidence type="ECO:0000256" key="3">
    <source>
        <dbReference type="ARBA" id="ARBA00016943"/>
    </source>
</evidence>
<feature type="binding site" evidence="12">
    <location>
        <position position="243"/>
    </location>
    <ligand>
        <name>K(+)</name>
        <dbReference type="ChEBI" id="CHEBI:29103"/>
    </ligand>
</feature>
<dbReference type="AlphaFoldDB" id="A0A0H2KN43"/>
<evidence type="ECO:0000313" key="14">
    <source>
        <dbReference type="EMBL" id="KLN33289.1"/>
    </source>
</evidence>
<dbReference type="CDD" id="cd01174">
    <property type="entry name" value="ribokinase"/>
    <property type="match status" value="1"/>
</dbReference>
<evidence type="ECO:0000256" key="12">
    <source>
        <dbReference type="HAMAP-Rule" id="MF_01987"/>
    </source>
</evidence>
<feature type="binding site" evidence="12">
    <location>
        <position position="282"/>
    </location>
    <ligand>
        <name>K(+)</name>
        <dbReference type="ChEBI" id="CHEBI:29103"/>
    </ligand>
</feature>
<reference evidence="14 15" key="1">
    <citation type="submission" date="2014-05" db="EMBL/GenBank/DDBJ databases">
        <title>Cellulosimicrobium funkei U11 genome.</title>
        <authorList>
            <person name="Hu C."/>
            <person name="Gong Y."/>
            <person name="Wan W."/>
            <person name="Jiang M."/>
        </authorList>
    </citation>
    <scope>NUCLEOTIDE SEQUENCE [LARGE SCALE GENOMIC DNA]</scope>
    <source>
        <strain evidence="14 15">U11</strain>
    </source>
</reference>
<keyword evidence="15" id="KW-1185">Reference proteome</keyword>
<keyword evidence="4 12" id="KW-0808">Transferase</keyword>
<dbReference type="PROSITE" id="PS00584">
    <property type="entry name" value="PFKB_KINASES_2"/>
    <property type="match status" value="1"/>
</dbReference>
<comment type="caution">
    <text evidence="12">Lacks conserved residue(s) required for the propagation of feature annotation.</text>
</comment>
<comment type="similarity">
    <text evidence="12">Belongs to the carbohydrate kinase PfkB family. Ribokinase subfamily.</text>
</comment>
<comment type="pathway">
    <text evidence="12">Carbohydrate metabolism; D-ribose degradation; D-ribose 5-phosphate from beta-D-ribopyranose: step 2/2.</text>
</comment>
<feature type="binding site" evidence="12">
    <location>
        <begin position="12"/>
        <end position="14"/>
    </location>
    <ligand>
        <name>substrate</name>
    </ligand>
</feature>
<dbReference type="PANTHER" id="PTHR10584">
    <property type="entry name" value="SUGAR KINASE"/>
    <property type="match status" value="1"/>
</dbReference>
<feature type="binding site" evidence="12">
    <location>
        <position position="284"/>
    </location>
    <ligand>
        <name>K(+)</name>
        <dbReference type="ChEBI" id="CHEBI:29103"/>
    </ligand>
</feature>
<dbReference type="SUPFAM" id="SSF53613">
    <property type="entry name" value="Ribokinase-like"/>
    <property type="match status" value="1"/>
</dbReference>
<dbReference type="PRINTS" id="PR00990">
    <property type="entry name" value="RIBOKINASE"/>
</dbReference>
<keyword evidence="5 12" id="KW-0479">Metal-binding</keyword>
<feature type="binding site" evidence="12">
    <location>
        <position position="249"/>
    </location>
    <ligand>
        <name>substrate</name>
    </ligand>
</feature>
<keyword evidence="10 12" id="KW-0630">Potassium</keyword>
<evidence type="ECO:0000259" key="13">
    <source>
        <dbReference type="Pfam" id="PF00294"/>
    </source>
</evidence>
<dbReference type="InterPro" id="IPR011877">
    <property type="entry name" value="Ribokinase"/>
</dbReference>
<keyword evidence="7 12" id="KW-0418">Kinase</keyword>
<comment type="similarity">
    <text evidence="1">Belongs to the carbohydrate kinase pfkB family.</text>
</comment>
<proteinExistence type="inferred from homology"/>
<evidence type="ECO:0000256" key="5">
    <source>
        <dbReference type="ARBA" id="ARBA00022723"/>
    </source>
</evidence>
<feature type="binding site" evidence="12">
    <location>
        <begin position="40"/>
        <end position="44"/>
    </location>
    <ligand>
        <name>substrate</name>
    </ligand>
</feature>
<dbReference type="InterPro" id="IPR002139">
    <property type="entry name" value="Ribo/fructo_kinase"/>
</dbReference>
<feature type="binding site" evidence="12">
    <location>
        <begin position="248"/>
        <end position="249"/>
    </location>
    <ligand>
        <name>ATP</name>
        <dbReference type="ChEBI" id="CHEBI:30616"/>
    </ligand>
</feature>
<comment type="function">
    <text evidence="12">Catalyzes the phosphorylation of ribose at O-5 in a reaction requiring ATP and magnesium. The resulting D-ribose-5-phosphate can then be used either for sythesis of nucleotides, histidine, and tryptophan, or as a component of the pentose phosphate pathway.</text>
</comment>
<name>A0A0H2KN43_9MICO</name>
<comment type="subcellular location">
    <subcellularLocation>
        <location evidence="12">Cytoplasm</location>
    </subcellularLocation>
</comment>
<dbReference type="GO" id="GO:0046872">
    <property type="term" value="F:metal ion binding"/>
    <property type="evidence" value="ECO:0007669"/>
    <property type="project" value="UniProtKB-KW"/>
</dbReference>
<dbReference type="Pfam" id="PF00294">
    <property type="entry name" value="PfkB"/>
    <property type="match status" value="1"/>
</dbReference>
<dbReference type="InterPro" id="IPR029056">
    <property type="entry name" value="Ribokinase-like"/>
</dbReference>
<evidence type="ECO:0000256" key="11">
    <source>
        <dbReference type="ARBA" id="ARBA00023277"/>
    </source>
</evidence>
<feature type="binding site" evidence="12">
    <location>
        <begin position="216"/>
        <end position="221"/>
    </location>
    <ligand>
        <name>ATP</name>
        <dbReference type="ChEBI" id="CHEBI:30616"/>
    </ligand>
</feature>
<evidence type="ECO:0000256" key="4">
    <source>
        <dbReference type="ARBA" id="ARBA00022679"/>
    </source>
</evidence>
<organism evidence="14 15">
    <name type="scientific">Cellulosimicrobium funkei</name>
    <dbReference type="NCBI Taxonomy" id="264251"/>
    <lineage>
        <taxon>Bacteria</taxon>
        <taxon>Bacillati</taxon>
        <taxon>Actinomycetota</taxon>
        <taxon>Actinomycetes</taxon>
        <taxon>Micrococcales</taxon>
        <taxon>Promicromonosporaceae</taxon>
        <taxon>Cellulosimicrobium</taxon>
    </lineage>
</organism>
<evidence type="ECO:0000313" key="15">
    <source>
        <dbReference type="Proteomes" id="UP000035265"/>
    </source>
</evidence>
<evidence type="ECO:0000256" key="10">
    <source>
        <dbReference type="ARBA" id="ARBA00022958"/>
    </source>
</evidence>
<protein>
    <recommendedName>
        <fullName evidence="3 12">Ribokinase</fullName>
        <shortName evidence="12">RK</shortName>
        <ecNumber evidence="2 12">2.7.1.15</ecNumber>
    </recommendedName>
</protein>
<feature type="active site" description="Proton acceptor" evidence="12">
    <location>
        <position position="249"/>
    </location>
</feature>
<keyword evidence="6 12" id="KW-0547">Nucleotide-binding</keyword>
<dbReference type="EMBL" id="JNBQ01000039">
    <property type="protein sequence ID" value="KLN33289.1"/>
    <property type="molecule type" value="Genomic_DNA"/>
</dbReference>
<keyword evidence="11 12" id="KW-0119">Carbohydrate metabolism</keyword>
<feature type="binding site" evidence="12">
    <location>
        <position position="279"/>
    </location>
    <ligand>
        <name>K(+)</name>
        <dbReference type="ChEBI" id="CHEBI:29103"/>
    </ligand>
</feature>
<evidence type="ECO:0000256" key="9">
    <source>
        <dbReference type="ARBA" id="ARBA00022842"/>
    </source>
</evidence>
<dbReference type="InterPro" id="IPR002173">
    <property type="entry name" value="Carboh/pur_kinase_PfkB_CS"/>
</dbReference>
<accession>A0A0H2KN43</accession>
<gene>
    <name evidence="12" type="primary">rbsK</name>
    <name evidence="14" type="ORF">FB00_18450</name>
</gene>
<dbReference type="UniPathway" id="UPA00916">
    <property type="reaction ID" value="UER00889"/>
</dbReference>
<keyword evidence="12" id="KW-0963">Cytoplasm</keyword>
<dbReference type="Proteomes" id="UP000035265">
    <property type="component" value="Unassembled WGS sequence"/>
</dbReference>
<comment type="activity regulation">
    <text evidence="12">Activated by a monovalent cation that binds near, but not in, the active site. The most likely occupant of the site in vivo is potassium. Ion binding induces a conformational change that may alter substrate affinity.</text>
</comment>
<evidence type="ECO:0000256" key="8">
    <source>
        <dbReference type="ARBA" id="ARBA00022840"/>
    </source>
</evidence>
<comment type="subunit">
    <text evidence="12">Homodimer.</text>
</comment>
<sequence length="306" mass="31116">MTPEVVVVGSLNMDLRLTVDRLPRSGETVSATGLARSPGGKGANQAVAAARLGRRVAMVGAVGDDDDGRAIRRRLAVEGLVLDGLATADRPTGVAVVLWEQPESTIVIEPGANAVVDEAFVTERADLVRDAAAVLCQCETPLGALRAVAATATGTTVLNPAPAVPLPADVRAAFRVLVPNRFELATLVGASTEPADEDEVLAMVRALDHPGDVVVTLGADGALVVPAGGAPVTVPAERVDAVDTTAAGDSFCAALADGLLHGGDLVESARWAAHVAASTTTRHGAVDSLPRATDLAPEGTRIPLHS</sequence>
<dbReference type="GO" id="GO:0005524">
    <property type="term" value="F:ATP binding"/>
    <property type="evidence" value="ECO:0007669"/>
    <property type="project" value="UniProtKB-UniRule"/>
</dbReference>
<comment type="cofactor">
    <cofactor evidence="12">
        <name>Mg(2+)</name>
        <dbReference type="ChEBI" id="CHEBI:18420"/>
    </cofactor>
    <text evidence="12">Requires a divalent cation, most likely magnesium in vivo, as an electrophilic catalyst to aid phosphoryl group transfer. It is the chelate of the metal and the nucleotide that is the actual substrate.</text>
</comment>
<feature type="domain" description="Carbohydrate kinase PfkB" evidence="13">
    <location>
        <begin position="4"/>
        <end position="290"/>
    </location>
</feature>
<evidence type="ECO:0000256" key="2">
    <source>
        <dbReference type="ARBA" id="ARBA00012035"/>
    </source>
</evidence>
<feature type="binding site" evidence="12">
    <location>
        <position position="245"/>
    </location>
    <ligand>
        <name>K(+)</name>
        <dbReference type="ChEBI" id="CHEBI:29103"/>
    </ligand>
</feature>
<comment type="caution">
    <text evidence="14">The sequence shown here is derived from an EMBL/GenBank/DDBJ whole genome shotgun (WGS) entry which is preliminary data.</text>
</comment>
<dbReference type="GO" id="GO:0004747">
    <property type="term" value="F:ribokinase activity"/>
    <property type="evidence" value="ECO:0007669"/>
    <property type="project" value="UniProtKB-UniRule"/>
</dbReference>
<feature type="binding site" evidence="12">
    <location>
        <position position="180"/>
    </location>
    <ligand>
        <name>ATP</name>
        <dbReference type="ChEBI" id="CHEBI:30616"/>
    </ligand>
</feature>
<dbReference type="PATRIC" id="fig|264251.5.peg.3740"/>
<dbReference type="PANTHER" id="PTHR10584:SF166">
    <property type="entry name" value="RIBOKINASE"/>
    <property type="match status" value="1"/>
</dbReference>
<keyword evidence="8 12" id="KW-0067">ATP-binding</keyword>
<dbReference type="HAMAP" id="MF_01987">
    <property type="entry name" value="Ribokinase"/>
    <property type="match status" value="1"/>
</dbReference>
<dbReference type="RefSeq" id="WP_047234297.1">
    <property type="nucleotide sequence ID" value="NZ_JNBQ01000039.1"/>
</dbReference>
<dbReference type="EC" id="2.7.1.15" evidence="2 12"/>
<dbReference type="InterPro" id="IPR011611">
    <property type="entry name" value="PfkB_dom"/>
</dbReference>
<evidence type="ECO:0000256" key="6">
    <source>
        <dbReference type="ARBA" id="ARBA00022741"/>
    </source>
</evidence>
<keyword evidence="9 12" id="KW-0460">Magnesium</keyword>
<evidence type="ECO:0000256" key="1">
    <source>
        <dbReference type="ARBA" id="ARBA00005380"/>
    </source>
</evidence>
<dbReference type="GO" id="GO:0005737">
    <property type="term" value="C:cytoplasm"/>
    <property type="evidence" value="ECO:0007669"/>
    <property type="project" value="UniProtKB-SubCell"/>
</dbReference>
<evidence type="ECO:0000256" key="7">
    <source>
        <dbReference type="ARBA" id="ARBA00022777"/>
    </source>
</evidence>
<dbReference type="GO" id="GO:0019303">
    <property type="term" value="P:D-ribose catabolic process"/>
    <property type="evidence" value="ECO:0007669"/>
    <property type="project" value="UniProtKB-UniRule"/>
</dbReference>
<feature type="binding site" evidence="12">
    <location>
        <position position="139"/>
    </location>
    <ligand>
        <name>substrate</name>
    </ligand>
</feature>
<feature type="binding site" evidence="12">
    <location>
        <position position="288"/>
    </location>
    <ligand>
        <name>K(+)</name>
        <dbReference type="ChEBI" id="CHEBI:29103"/>
    </ligand>
</feature>
<dbReference type="Gene3D" id="3.40.1190.20">
    <property type="match status" value="1"/>
</dbReference>
<comment type="catalytic activity">
    <reaction evidence="12">
        <text>D-ribose + ATP = D-ribose 5-phosphate + ADP + H(+)</text>
        <dbReference type="Rhea" id="RHEA:13697"/>
        <dbReference type="ChEBI" id="CHEBI:15378"/>
        <dbReference type="ChEBI" id="CHEBI:30616"/>
        <dbReference type="ChEBI" id="CHEBI:47013"/>
        <dbReference type="ChEBI" id="CHEBI:78346"/>
        <dbReference type="ChEBI" id="CHEBI:456216"/>
        <dbReference type="EC" id="2.7.1.15"/>
    </reaction>
</comment>
<dbReference type="STRING" id="264251.FB00_18450"/>